<dbReference type="AlphaFoldDB" id="A0A917MI14"/>
<evidence type="ECO:0000313" key="2">
    <source>
        <dbReference type="EMBL" id="GGH18345.1"/>
    </source>
</evidence>
<accession>A0A917MI14</accession>
<feature type="compositionally biased region" description="Low complexity" evidence="1">
    <location>
        <begin position="39"/>
        <end position="61"/>
    </location>
</feature>
<dbReference type="Pfam" id="PF11154">
    <property type="entry name" value="DUF2934"/>
    <property type="match status" value="1"/>
</dbReference>
<name>A0A917MI14_9HYPH</name>
<proteinExistence type="predicted"/>
<keyword evidence="3" id="KW-1185">Reference proteome</keyword>
<evidence type="ECO:0000313" key="3">
    <source>
        <dbReference type="Proteomes" id="UP000603912"/>
    </source>
</evidence>
<reference evidence="2" key="2">
    <citation type="submission" date="2020-09" db="EMBL/GenBank/DDBJ databases">
        <authorList>
            <person name="Sun Q."/>
            <person name="Zhou Y."/>
        </authorList>
    </citation>
    <scope>NUCLEOTIDE SEQUENCE</scope>
    <source>
        <strain evidence="2">CGMCC 1.12214</strain>
    </source>
</reference>
<protein>
    <recommendedName>
        <fullName evidence="4">DUF2934 domain-containing protein</fullName>
    </recommendedName>
</protein>
<dbReference type="InterPro" id="IPR021327">
    <property type="entry name" value="DUF2934"/>
</dbReference>
<dbReference type="RefSeq" id="WP_188517506.1">
    <property type="nucleotide sequence ID" value="NZ_BMES01000001.1"/>
</dbReference>
<organism evidence="2 3">
    <name type="scientific">Alsobacter metallidurans</name>
    <dbReference type="NCBI Taxonomy" id="340221"/>
    <lineage>
        <taxon>Bacteria</taxon>
        <taxon>Pseudomonadati</taxon>
        <taxon>Pseudomonadota</taxon>
        <taxon>Alphaproteobacteria</taxon>
        <taxon>Hyphomicrobiales</taxon>
        <taxon>Alsobacteraceae</taxon>
        <taxon>Alsobacter</taxon>
    </lineage>
</organism>
<feature type="region of interest" description="Disordered" evidence="1">
    <location>
        <begin position="39"/>
        <end position="92"/>
    </location>
</feature>
<reference evidence="2" key="1">
    <citation type="journal article" date="2014" name="Int. J. Syst. Evol. Microbiol.">
        <title>Complete genome sequence of Corynebacterium casei LMG S-19264T (=DSM 44701T), isolated from a smear-ripened cheese.</title>
        <authorList>
            <consortium name="US DOE Joint Genome Institute (JGI-PGF)"/>
            <person name="Walter F."/>
            <person name="Albersmeier A."/>
            <person name="Kalinowski J."/>
            <person name="Ruckert C."/>
        </authorList>
    </citation>
    <scope>NUCLEOTIDE SEQUENCE</scope>
    <source>
        <strain evidence="2">CGMCC 1.12214</strain>
    </source>
</reference>
<dbReference type="EMBL" id="BMES01000001">
    <property type="protein sequence ID" value="GGH18345.1"/>
    <property type="molecule type" value="Genomic_DNA"/>
</dbReference>
<comment type="caution">
    <text evidence="2">The sequence shown here is derived from an EMBL/GenBank/DDBJ whole genome shotgun (WGS) entry which is preliminary data.</text>
</comment>
<feature type="compositionally biased region" description="Low complexity" evidence="1">
    <location>
        <begin position="73"/>
        <end position="92"/>
    </location>
</feature>
<dbReference type="Proteomes" id="UP000603912">
    <property type="component" value="Unassembled WGS sequence"/>
</dbReference>
<evidence type="ECO:0000256" key="1">
    <source>
        <dbReference type="SAM" id="MobiDB-lite"/>
    </source>
</evidence>
<sequence length="92" mass="9701">MDEELKQRIRVRAHEIWMNEGRPHGRDQDHWDQAFRELSASGGAAAEAVETQASAGAAAKSGRGGRSKKAPPGSTASDAASTAGESASGRRR</sequence>
<gene>
    <name evidence="2" type="ORF">GCM10007036_20440</name>
</gene>
<evidence type="ECO:0008006" key="4">
    <source>
        <dbReference type="Google" id="ProtNLM"/>
    </source>
</evidence>